<evidence type="ECO:0000313" key="7">
    <source>
        <dbReference type="Proteomes" id="UP001154420"/>
    </source>
</evidence>
<dbReference type="InterPro" id="IPR001608">
    <property type="entry name" value="Ala_racemase_N"/>
</dbReference>
<accession>A0A9X5GQ19</accession>
<dbReference type="CDD" id="cd00635">
    <property type="entry name" value="PLPDE_III_YBL036c_like"/>
    <property type="match status" value="1"/>
</dbReference>
<keyword evidence="7" id="KW-1185">Reference proteome</keyword>
<protein>
    <recommendedName>
        <fullName evidence="2">Pyridoxal phosphate homeostasis protein</fullName>
        <shortName evidence="2">PLP homeostasis protein</shortName>
    </recommendedName>
</protein>
<proteinExistence type="inferred from homology"/>
<dbReference type="SUPFAM" id="SSF51419">
    <property type="entry name" value="PLP-binding barrel"/>
    <property type="match status" value="1"/>
</dbReference>
<dbReference type="AlphaFoldDB" id="A0A9X5GQ19"/>
<dbReference type="InterPro" id="IPR029066">
    <property type="entry name" value="PLP-binding_barrel"/>
</dbReference>
<dbReference type="PANTHER" id="PTHR10146:SF14">
    <property type="entry name" value="PYRIDOXAL PHOSPHATE HOMEOSTASIS PROTEIN"/>
    <property type="match status" value="1"/>
</dbReference>
<keyword evidence="1 2" id="KW-0663">Pyridoxal phosphate</keyword>
<feature type="domain" description="Alanine racemase N-terminal" evidence="5">
    <location>
        <begin position="4"/>
        <end position="225"/>
    </location>
</feature>
<evidence type="ECO:0000256" key="4">
    <source>
        <dbReference type="RuleBase" id="RU004514"/>
    </source>
</evidence>
<evidence type="ECO:0000313" key="6">
    <source>
        <dbReference type="EMBL" id="NBJ91433.1"/>
    </source>
</evidence>
<sequence>MSQNLDFVNQNITKACEKAGRGAEDVTLIAVSKTKPVSMLKEAYKHGCRAFGENKVQELVEKYEEMPKDIQWHMIGHLQRNKVKYVVGKAALIHSVDTLKLAEEISREAVKKQTEVSILIEVNIAGEESKYGVAMAETEKLVREAALLPGIHIKGLMTIAPYVEEPEENRQYFALLRQLSVDIKQKNIDNVNMNVLSMGMTGDYMVAIEEGATYVRVGTGIFGERQYPAQRE</sequence>
<gene>
    <name evidence="6" type="ORF">D5281_02245</name>
</gene>
<evidence type="ECO:0000259" key="5">
    <source>
        <dbReference type="Pfam" id="PF01168"/>
    </source>
</evidence>
<feature type="modified residue" description="N6-(pyridoxal phosphate)lysine" evidence="2 3">
    <location>
        <position position="33"/>
    </location>
</feature>
<dbReference type="EMBL" id="QZDT01000002">
    <property type="protein sequence ID" value="NBJ91433.1"/>
    <property type="molecule type" value="Genomic_DNA"/>
</dbReference>
<comment type="function">
    <text evidence="2">Pyridoxal 5'-phosphate (PLP)-binding protein, which is involved in PLP homeostasis.</text>
</comment>
<comment type="cofactor">
    <cofactor evidence="3">
        <name>pyridoxal 5'-phosphate</name>
        <dbReference type="ChEBI" id="CHEBI:597326"/>
    </cofactor>
</comment>
<organism evidence="6 7">
    <name type="scientific">Parablautia muri</name>
    <dbReference type="NCBI Taxonomy" id="2320879"/>
    <lineage>
        <taxon>Bacteria</taxon>
        <taxon>Bacillati</taxon>
        <taxon>Bacillota</taxon>
        <taxon>Clostridia</taxon>
        <taxon>Lachnospirales</taxon>
        <taxon>Lachnospiraceae</taxon>
        <taxon>Parablautia</taxon>
    </lineage>
</organism>
<dbReference type="PROSITE" id="PS01211">
    <property type="entry name" value="UPF0001"/>
    <property type="match status" value="1"/>
</dbReference>
<evidence type="ECO:0000256" key="1">
    <source>
        <dbReference type="ARBA" id="ARBA00022898"/>
    </source>
</evidence>
<reference evidence="6" key="1">
    <citation type="submission" date="2018-09" db="EMBL/GenBank/DDBJ databases">
        <title>Murine metabolic-syndrome-specific gut microbial biobank.</title>
        <authorList>
            <person name="Liu C."/>
        </authorList>
    </citation>
    <scope>NUCLEOTIDE SEQUENCE</scope>
    <source>
        <strain evidence="6">D42-62</strain>
    </source>
</reference>
<comment type="caution">
    <text evidence="6">The sequence shown here is derived from an EMBL/GenBank/DDBJ whole genome shotgun (WGS) entry which is preliminary data.</text>
</comment>
<dbReference type="PANTHER" id="PTHR10146">
    <property type="entry name" value="PROLINE SYNTHETASE CO-TRANSCRIBED BACTERIAL HOMOLOG PROTEIN"/>
    <property type="match status" value="1"/>
</dbReference>
<dbReference type="Proteomes" id="UP001154420">
    <property type="component" value="Unassembled WGS sequence"/>
</dbReference>
<dbReference type="InterPro" id="IPR011078">
    <property type="entry name" value="PyrdxlP_homeostasis"/>
</dbReference>
<dbReference type="Pfam" id="PF01168">
    <property type="entry name" value="Ala_racemase_N"/>
    <property type="match status" value="1"/>
</dbReference>
<dbReference type="PIRSF" id="PIRSF004848">
    <property type="entry name" value="YBL036c_PLPDEIII"/>
    <property type="match status" value="1"/>
</dbReference>
<dbReference type="NCBIfam" id="TIGR00044">
    <property type="entry name" value="YggS family pyridoxal phosphate-dependent enzyme"/>
    <property type="match status" value="1"/>
</dbReference>
<dbReference type="GO" id="GO:0030170">
    <property type="term" value="F:pyridoxal phosphate binding"/>
    <property type="evidence" value="ECO:0007669"/>
    <property type="project" value="UniProtKB-UniRule"/>
</dbReference>
<comment type="similarity">
    <text evidence="2 4">Belongs to the pyridoxal phosphate-binding protein YggS/PROSC family.</text>
</comment>
<dbReference type="FunFam" id="3.20.20.10:FF:000018">
    <property type="entry name" value="Pyridoxal phosphate homeostasis protein"/>
    <property type="match status" value="1"/>
</dbReference>
<dbReference type="Gene3D" id="3.20.20.10">
    <property type="entry name" value="Alanine racemase"/>
    <property type="match status" value="1"/>
</dbReference>
<name>A0A9X5GQ19_9FIRM</name>
<dbReference type="HAMAP" id="MF_02087">
    <property type="entry name" value="PLP_homeostasis"/>
    <property type="match status" value="1"/>
</dbReference>
<evidence type="ECO:0000256" key="2">
    <source>
        <dbReference type="HAMAP-Rule" id="MF_02087"/>
    </source>
</evidence>
<evidence type="ECO:0000256" key="3">
    <source>
        <dbReference type="PIRSR" id="PIRSR004848-1"/>
    </source>
</evidence>